<name>A0AAV3XIV5_9CYAN</name>
<dbReference type="Proteomes" id="UP001050975">
    <property type="component" value="Unassembled WGS sequence"/>
</dbReference>
<feature type="domain" description="Putative restriction endonuclease" evidence="1">
    <location>
        <begin position="26"/>
        <end position="164"/>
    </location>
</feature>
<accession>A0AAV3XIV5</accession>
<evidence type="ECO:0000313" key="2">
    <source>
        <dbReference type="EMBL" id="GET41431.1"/>
    </source>
</evidence>
<dbReference type="AlphaFoldDB" id="A0AAV3XIV5"/>
<dbReference type="PANTHER" id="PTHR47152">
    <property type="entry name" value="SLR2084 PROTEIN-RELATED"/>
    <property type="match status" value="1"/>
</dbReference>
<gene>
    <name evidence="2" type="ORF">MiSe_62430</name>
</gene>
<dbReference type="InterPro" id="IPR011335">
    <property type="entry name" value="Restrct_endonuc-II-like"/>
</dbReference>
<protein>
    <recommendedName>
        <fullName evidence="1">Putative restriction endonuclease domain-containing protein</fullName>
    </recommendedName>
</protein>
<dbReference type="InterPro" id="IPR008538">
    <property type="entry name" value="Uma2"/>
</dbReference>
<evidence type="ECO:0000259" key="1">
    <source>
        <dbReference type="Pfam" id="PF05685"/>
    </source>
</evidence>
<dbReference type="PANTHER" id="PTHR47152:SF4">
    <property type="entry name" value="SLR0445 PROTEIN"/>
    <property type="match status" value="1"/>
</dbReference>
<organism evidence="2 3">
    <name type="scientific">Microseira wollei NIES-4236</name>
    <dbReference type="NCBI Taxonomy" id="2530354"/>
    <lineage>
        <taxon>Bacteria</taxon>
        <taxon>Bacillati</taxon>
        <taxon>Cyanobacteriota</taxon>
        <taxon>Cyanophyceae</taxon>
        <taxon>Oscillatoriophycideae</taxon>
        <taxon>Aerosakkonematales</taxon>
        <taxon>Aerosakkonemataceae</taxon>
        <taxon>Microseira</taxon>
    </lineage>
</organism>
<comment type="caution">
    <text evidence="2">The sequence shown here is derived from an EMBL/GenBank/DDBJ whole genome shotgun (WGS) entry which is preliminary data.</text>
</comment>
<reference evidence="2" key="1">
    <citation type="submission" date="2019-10" db="EMBL/GenBank/DDBJ databases">
        <title>Draft genome sequece of Microseira wollei NIES-4236.</title>
        <authorList>
            <person name="Yamaguchi H."/>
            <person name="Suzuki S."/>
            <person name="Kawachi M."/>
        </authorList>
    </citation>
    <scope>NUCLEOTIDE SEQUENCE</scope>
    <source>
        <strain evidence="2">NIES-4236</strain>
    </source>
</reference>
<keyword evidence="3" id="KW-1185">Reference proteome</keyword>
<proteinExistence type="predicted"/>
<dbReference type="SUPFAM" id="SSF52980">
    <property type="entry name" value="Restriction endonuclease-like"/>
    <property type="match status" value="1"/>
</dbReference>
<sequence length="197" mass="22766">MNPNLLEKTASLVADLQRLTLYRVYWQQYEILRATLDDFAGVRMNYLKGTLEIFKPGSKHERIKSLIGRLIETYSLETNTRIYACGSTTYRKQAEERGLEPDESYCIGNLKEFPDLAIEVIVTSGSIDLLEVYRGLGVSEVWFWKNGQLSLYRLQAGQYEQIERSILLPNLDINLLVRCANMPDQYDAVIEFRNAIR</sequence>
<dbReference type="CDD" id="cd06260">
    <property type="entry name" value="DUF820-like"/>
    <property type="match status" value="1"/>
</dbReference>
<dbReference type="EMBL" id="BLAY01000122">
    <property type="protein sequence ID" value="GET41431.1"/>
    <property type="molecule type" value="Genomic_DNA"/>
</dbReference>
<dbReference type="Gene3D" id="3.90.1570.10">
    <property type="entry name" value="tt1808, chain A"/>
    <property type="match status" value="1"/>
</dbReference>
<dbReference type="RefSeq" id="WP_226587735.1">
    <property type="nucleotide sequence ID" value="NZ_BLAY01000122.1"/>
</dbReference>
<dbReference type="Pfam" id="PF05685">
    <property type="entry name" value="Uma2"/>
    <property type="match status" value="1"/>
</dbReference>
<evidence type="ECO:0000313" key="3">
    <source>
        <dbReference type="Proteomes" id="UP001050975"/>
    </source>
</evidence>
<dbReference type="InterPro" id="IPR012296">
    <property type="entry name" value="Nuclease_put_TT1808"/>
</dbReference>